<name>A0A8T0H6R2_CERPU</name>
<dbReference type="EMBL" id="CM026429">
    <property type="protein sequence ID" value="KAG0564782.1"/>
    <property type="molecule type" value="Genomic_DNA"/>
</dbReference>
<keyword evidence="1" id="KW-0812">Transmembrane</keyword>
<evidence type="ECO:0000256" key="1">
    <source>
        <dbReference type="SAM" id="Phobius"/>
    </source>
</evidence>
<accession>A0A8T0H6R2</accession>
<keyword evidence="3" id="KW-1185">Reference proteome</keyword>
<keyword evidence="1" id="KW-1133">Transmembrane helix</keyword>
<evidence type="ECO:0000313" key="3">
    <source>
        <dbReference type="Proteomes" id="UP000822688"/>
    </source>
</evidence>
<feature type="non-terminal residue" evidence="2">
    <location>
        <position position="72"/>
    </location>
</feature>
<feature type="transmembrane region" description="Helical" evidence="1">
    <location>
        <begin position="41"/>
        <end position="61"/>
    </location>
</feature>
<evidence type="ECO:0000313" key="2">
    <source>
        <dbReference type="EMBL" id="KAG0564782.1"/>
    </source>
</evidence>
<reference evidence="2" key="1">
    <citation type="submission" date="2020-06" db="EMBL/GenBank/DDBJ databases">
        <title>WGS assembly of Ceratodon purpureus strain R40.</title>
        <authorList>
            <person name="Carey S.B."/>
            <person name="Jenkins J."/>
            <person name="Shu S."/>
            <person name="Lovell J.T."/>
            <person name="Sreedasyam A."/>
            <person name="Maumus F."/>
            <person name="Tiley G.P."/>
            <person name="Fernandez-Pozo N."/>
            <person name="Barry K."/>
            <person name="Chen C."/>
            <person name="Wang M."/>
            <person name="Lipzen A."/>
            <person name="Daum C."/>
            <person name="Saski C.A."/>
            <person name="Payton A.C."/>
            <person name="Mcbreen J.C."/>
            <person name="Conrad R.E."/>
            <person name="Kollar L.M."/>
            <person name="Olsson S."/>
            <person name="Huttunen S."/>
            <person name="Landis J.B."/>
            <person name="Wickett N.J."/>
            <person name="Johnson M.G."/>
            <person name="Rensing S.A."/>
            <person name="Grimwood J."/>
            <person name="Schmutz J."/>
            <person name="Mcdaniel S.F."/>
        </authorList>
    </citation>
    <scope>NUCLEOTIDE SEQUENCE</scope>
    <source>
        <strain evidence="2">R40</strain>
    </source>
</reference>
<organism evidence="2 3">
    <name type="scientific">Ceratodon purpureus</name>
    <name type="common">Fire moss</name>
    <name type="synonym">Dicranum purpureum</name>
    <dbReference type="NCBI Taxonomy" id="3225"/>
    <lineage>
        <taxon>Eukaryota</taxon>
        <taxon>Viridiplantae</taxon>
        <taxon>Streptophyta</taxon>
        <taxon>Embryophyta</taxon>
        <taxon>Bryophyta</taxon>
        <taxon>Bryophytina</taxon>
        <taxon>Bryopsida</taxon>
        <taxon>Dicranidae</taxon>
        <taxon>Pseudoditrichales</taxon>
        <taxon>Ditrichaceae</taxon>
        <taxon>Ceratodon</taxon>
    </lineage>
</organism>
<dbReference type="Proteomes" id="UP000822688">
    <property type="component" value="Chromosome 8"/>
</dbReference>
<sequence length="72" mass="8321">MSEQRVLDQSWPRSVSPNLLLRIHVFSGNPHLPLCTSAYTLNLFMLSGSLFICFHLVTYAFHCYHCCYHCSL</sequence>
<dbReference type="AlphaFoldDB" id="A0A8T0H6R2"/>
<comment type="caution">
    <text evidence="2">The sequence shown here is derived from an EMBL/GenBank/DDBJ whole genome shotgun (WGS) entry which is preliminary data.</text>
</comment>
<protein>
    <submittedName>
        <fullName evidence="2">Uncharacterized protein</fullName>
    </submittedName>
</protein>
<proteinExistence type="predicted"/>
<gene>
    <name evidence="2" type="ORF">KC19_8G139700</name>
</gene>
<keyword evidence="1" id="KW-0472">Membrane</keyword>